<dbReference type="RefSeq" id="WP_186869303.1">
    <property type="nucleotide sequence ID" value="NZ_JACOOL010000004.1"/>
</dbReference>
<evidence type="ECO:0000313" key="2">
    <source>
        <dbReference type="Proteomes" id="UP000637359"/>
    </source>
</evidence>
<reference evidence="1" key="1">
    <citation type="submission" date="2020-08" db="EMBL/GenBank/DDBJ databases">
        <title>Genome public.</title>
        <authorList>
            <person name="Liu C."/>
            <person name="Sun Q."/>
        </authorList>
    </citation>
    <scope>NUCLEOTIDE SEQUENCE</scope>
    <source>
        <strain evidence="1">BX22</strain>
    </source>
</reference>
<dbReference type="Proteomes" id="UP000637359">
    <property type="component" value="Unassembled WGS sequence"/>
</dbReference>
<dbReference type="EMBL" id="JACOOL010000004">
    <property type="protein sequence ID" value="MBC5636600.1"/>
    <property type="molecule type" value="Genomic_DNA"/>
</dbReference>
<comment type="caution">
    <text evidence="1">The sequence shown here is derived from an EMBL/GenBank/DDBJ whole genome shotgun (WGS) entry which is preliminary data.</text>
</comment>
<keyword evidence="2" id="KW-1185">Reference proteome</keyword>
<accession>A0A923L510</accession>
<protein>
    <recommendedName>
        <fullName evidence="3">IDEAL domain-containing protein</fullName>
    </recommendedName>
</protein>
<proteinExistence type="predicted"/>
<organism evidence="1 2">
    <name type="scientific">Ornithinibacillus hominis</name>
    <dbReference type="NCBI Taxonomy" id="2763055"/>
    <lineage>
        <taxon>Bacteria</taxon>
        <taxon>Bacillati</taxon>
        <taxon>Bacillota</taxon>
        <taxon>Bacilli</taxon>
        <taxon>Bacillales</taxon>
        <taxon>Bacillaceae</taxon>
        <taxon>Ornithinibacillus</taxon>
    </lineage>
</organism>
<gene>
    <name evidence="1" type="ORF">H8S33_07155</name>
</gene>
<sequence>MKKEKVVYRFHPYKGKVLIATREISFEIKLSSRLILDELCFNWNKRMLEERMNQSIQKGNKDEFTSIRKEYLHYIWE</sequence>
<name>A0A923L510_9BACI</name>
<evidence type="ECO:0008006" key="3">
    <source>
        <dbReference type="Google" id="ProtNLM"/>
    </source>
</evidence>
<evidence type="ECO:0000313" key="1">
    <source>
        <dbReference type="EMBL" id="MBC5636600.1"/>
    </source>
</evidence>
<dbReference type="AlphaFoldDB" id="A0A923L510"/>